<dbReference type="OrthoDB" id="437338at2759"/>
<dbReference type="InterPro" id="IPR032567">
    <property type="entry name" value="RTL1-rel"/>
</dbReference>
<name>A0A5B6VCM8_9ROSI</name>
<keyword evidence="2" id="KW-1185">Reference proteome</keyword>
<sequence length="153" mass="17231">MVFLADLMELLFGESDLILEMEWLVKHRVVVIGERRDYLTNVISVLVAEKLVRKGCEAFLAYISVSDFRDSSVKSLGTVRDFLDVVLEELPGLPPSQEVEFRIELISGTAPVSIAPYRVAPKELTKLKAQIQELLDRGFIVPICLIGEHRCCL</sequence>
<protein>
    <recommendedName>
        <fullName evidence="3">DNA/RNA polymerases superfamily protein</fullName>
    </recommendedName>
</protein>
<dbReference type="EMBL" id="SMMG02000007">
    <property type="protein sequence ID" value="KAA3466853.1"/>
    <property type="molecule type" value="Genomic_DNA"/>
</dbReference>
<comment type="caution">
    <text evidence="1">The sequence shown here is derived from an EMBL/GenBank/DDBJ whole genome shotgun (WGS) entry which is preliminary data.</text>
</comment>
<evidence type="ECO:0008006" key="3">
    <source>
        <dbReference type="Google" id="ProtNLM"/>
    </source>
</evidence>
<dbReference type="InterPro" id="IPR043502">
    <property type="entry name" value="DNA/RNA_pol_sf"/>
</dbReference>
<evidence type="ECO:0000313" key="1">
    <source>
        <dbReference type="EMBL" id="KAA3466853.1"/>
    </source>
</evidence>
<proteinExistence type="predicted"/>
<dbReference type="SUPFAM" id="SSF56672">
    <property type="entry name" value="DNA/RNA polymerases"/>
    <property type="match status" value="1"/>
</dbReference>
<organism evidence="1 2">
    <name type="scientific">Gossypium australe</name>
    <dbReference type="NCBI Taxonomy" id="47621"/>
    <lineage>
        <taxon>Eukaryota</taxon>
        <taxon>Viridiplantae</taxon>
        <taxon>Streptophyta</taxon>
        <taxon>Embryophyta</taxon>
        <taxon>Tracheophyta</taxon>
        <taxon>Spermatophyta</taxon>
        <taxon>Magnoliopsida</taxon>
        <taxon>eudicotyledons</taxon>
        <taxon>Gunneridae</taxon>
        <taxon>Pentapetalae</taxon>
        <taxon>rosids</taxon>
        <taxon>malvids</taxon>
        <taxon>Malvales</taxon>
        <taxon>Malvaceae</taxon>
        <taxon>Malvoideae</taxon>
        <taxon>Gossypium</taxon>
    </lineage>
</organism>
<dbReference type="PANTHER" id="PTHR15503:SF45">
    <property type="entry name" value="RNA-DIRECTED DNA POLYMERASE HOMOLOG"/>
    <property type="match status" value="1"/>
</dbReference>
<accession>A0A5B6VCM8</accession>
<evidence type="ECO:0000313" key="2">
    <source>
        <dbReference type="Proteomes" id="UP000325315"/>
    </source>
</evidence>
<dbReference type="Proteomes" id="UP000325315">
    <property type="component" value="Unassembled WGS sequence"/>
</dbReference>
<dbReference type="AlphaFoldDB" id="A0A5B6VCM8"/>
<reference evidence="2" key="1">
    <citation type="journal article" date="2019" name="Plant Biotechnol. J.">
        <title>Genome sequencing of the Australian wild diploid species Gossypium australe highlights disease resistance and delayed gland morphogenesis.</title>
        <authorList>
            <person name="Cai Y."/>
            <person name="Cai X."/>
            <person name="Wang Q."/>
            <person name="Wang P."/>
            <person name="Zhang Y."/>
            <person name="Cai C."/>
            <person name="Xu Y."/>
            <person name="Wang K."/>
            <person name="Zhou Z."/>
            <person name="Wang C."/>
            <person name="Geng S."/>
            <person name="Li B."/>
            <person name="Dong Q."/>
            <person name="Hou Y."/>
            <person name="Wang H."/>
            <person name="Ai P."/>
            <person name="Liu Z."/>
            <person name="Yi F."/>
            <person name="Sun M."/>
            <person name="An G."/>
            <person name="Cheng J."/>
            <person name="Zhang Y."/>
            <person name="Shi Q."/>
            <person name="Xie Y."/>
            <person name="Shi X."/>
            <person name="Chang Y."/>
            <person name="Huang F."/>
            <person name="Chen Y."/>
            <person name="Hong S."/>
            <person name="Mi L."/>
            <person name="Sun Q."/>
            <person name="Zhang L."/>
            <person name="Zhou B."/>
            <person name="Peng R."/>
            <person name="Zhang X."/>
            <person name="Liu F."/>
        </authorList>
    </citation>
    <scope>NUCLEOTIDE SEQUENCE [LARGE SCALE GENOMIC DNA]</scope>
    <source>
        <strain evidence="2">cv. PA1801</strain>
    </source>
</reference>
<dbReference type="PANTHER" id="PTHR15503">
    <property type="entry name" value="LDOC1 RELATED"/>
    <property type="match status" value="1"/>
</dbReference>
<dbReference type="Gene3D" id="3.10.10.10">
    <property type="entry name" value="HIV Type 1 Reverse Transcriptase, subunit A, domain 1"/>
    <property type="match status" value="1"/>
</dbReference>
<gene>
    <name evidence="1" type="ORF">EPI10_001916</name>
</gene>